<evidence type="ECO:0000313" key="7">
    <source>
        <dbReference type="Proteomes" id="UP000181980"/>
    </source>
</evidence>
<reference evidence="7" key="1">
    <citation type="submission" date="2016-10" db="EMBL/GenBank/DDBJ databases">
        <authorList>
            <person name="Varghese N."/>
            <person name="Submissions S."/>
        </authorList>
    </citation>
    <scope>NUCLEOTIDE SEQUENCE [LARGE SCALE GENOMIC DNA]</scope>
    <source>
        <strain evidence="7">DSM 45237</strain>
    </source>
</reference>
<keyword evidence="3 6" id="KW-0378">Hydrolase</keyword>
<gene>
    <name evidence="6" type="ORF">SAMN04488561_3134</name>
</gene>
<evidence type="ECO:0000256" key="5">
    <source>
        <dbReference type="ARBA" id="ARBA00024029"/>
    </source>
</evidence>
<sequence length="251" mass="25551">MTALLAELTRAAVARRAPDAVAVVPVGACEQHGPHLPLGTDLMVAEHLAAAAADRLAGSVDVVVAPGVAVGYSPHHVPIGATLTAGVGTLLAQLRDACAGLAAAGFGRIFLLNGHGGNAELIVVAAREAGQALRVQVGAGSYWVMAWDELVAAGAQDRGRLPGHAGAFETSLVLALRPDLVDAPPHRPGAPFARNPAGYWGRYHVERPDAMAQGDGYSDDPSAGTADDGRRYLDAATGAVAAALREFAGQV</sequence>
<evidence type="ECO:0000313" key="6">
    <source>
        <dbReference type="EMBL" id="SEE87983.1"/>
    </source>
</evidence>
<proteinExistence type="inferred from homology"/>
<dbReference type="PANTHER" id="PTHR35005:SF1">
    <property type="entry name" value="2-AMINO-5-FORMYLAMINO-6-RIBOSYLAMINOPYRIMIDIN-4(3H)-ONE 5'-MONOPHOSPHATE DEFORMYLASE"/>
    <property type="match status" value="1"/>
</dbReference>
<keyword evidence="2" id="KW-0479">Metal-binding</keyword>
<protein>
    <submittedName>
        <fullName evidence="6">Creatinine amidohydrolase</fullName>
    </submittedName>
</protein>
<dbReference type="GO" id="GO:0009231">
    <property type="term" value="P:riboflavin biosynthetic process"/>
    <property type="evidence" value="ECO:0007669"/>
    <property type="project" value="TreeGrafter"/>
</dbReference>
<dbReference type="OrthoDB" id="9801445at2"/>
<evidence type="ECO:0000256" key="2">
    <source>
        <dbReference type="ARBA" id="ARBA00022723"/>
    </source>
</evidence>
<dbReference type="Pfam" id="PF02633">
    <property type="entry name" value="Creatininase"/>
    <property type="match status" value="1"/>
</dbReference>
<dbReference type="SUPFAM" id="SSF102215">
    <property type="entry name" value="Creatininase"/>
    <property type="match status" value="1"/>
</dbReference>
<dbReference type="Gene3D" id="3.40.50.10310">
    <property type="entry name" value="Creatininase"/>
    <property type="match status" value="1"/>
</dbReference>
<keyword evidence="4" id="KW-0862">Zinc</keyword>
<dbReference type="Proteomes" id="UP000181980">
    <property type="component" value="Unassembled WGS sequence"/>
</dbReference>
<dbReference type="InterPro" id="IPR003785">
    <property type="entry name" value="Creatininase/forma_Hydrolase"/>
</dbReference>
<dbReference type="AlphaFoldDB" id="A0A1H5MFQ5"/>
<comment type="cofactor">
    <cofactor evidence="1">
        <name>Zn(2+)</name>
        <dbReference type="ChEBI" id="CHEBI:29105"/>
    </cofactor>
</comment>
<dbReference type="GO" id="GO:0016811">
    <property type="term" value="F:hydrolase activity, acting on carbon-nitrogen (but not peptide) bonds, in linear amides"/>
    <property type="evidence" value="ECO:0007669"/>
    <property type="project" value="TreeGrafter"/>
</dbReference>
<accession>A0A1H5MFQ5</accession>
<dbReference type="GO" id="GO:0046872">
    <property type="term" value="F:metal ion binding"/>
    <property type="evidence" value="ECO:0007669"/>
    <property type="project" value="UniProtKB-KW"/>
</dbReference>
<organism evidence="6 7">
    <name type="scientific">Jiangella alba</name>
    <dbReference type="NCBI Taxonomy" id="561176"/>
    <lineage>
        <taxon>Bacteria</taxon>
        <taxon>Bacillati</taxon>
        <taxon>Actinomycetota</taxon>
        <taxon>Actinomycetes</taxon>
        <taxon>Jiangellales</taxon>
        <taxon>Jiangellaceae</taxon>
        <taxon>Jiangella</taxon>
    </lineage>
</organism>
<evidence type="ECO:0000256" key="3">
    <source>
        <dbReference type="ARBA" id="ARBA00022801"/>
    </source>
</evidence>
<dbReference type="EMBL" id="FNUC01000003">
    <property type="protein sequence ID" value="SEE87983.1"/>
    <property type="molecule type" value="Genomic_DNA"/>
</dbReference>
<dbReference type="InterPro" id="IPR024087">
    <property type="entry name" value="Creatininase-like_sf"/>
</dbReference>
<dbReference type="PANTHER" id="PTHR35005">
    <property type="entry name" value="3-DEHYDRO-SCYLLO-INOSOSE HYDROLASE"/>
    <property type="match status" value="1"/>
</dbReference>
<dbReference type="STRING" id="561176.SAMN04488561_3134"/>
<name>A0A1H5MFQ5_9ACTN</name>
<evidence type="ECO:0000256" key="4">
    <source>
        <dbReference type="ARBA" id="ARBA00022833"/>
    </source>
</evidence>
<keyword evidence="7" id="KW-1185">Reference proteome</keyword>
<dbReference type="RefSeq" id="WP_083288695.1">
    <property type="nucleotide sequence ID" value="NZ_FNUC01000003.1"/>
</dbReference>
<evidence type="ECO:0000256" key="1">
    <source>
        <dbReference type="ARBA" id="ARBA00001947"/>
    </source>
</evidence>
<comment type="similarity">
    <text evidence="5">Belongs to the creatininase superfamily.</text>
</comment>